<feature type="compositionally biased region" description="Polar residues" evidence="1">
    <location>
        <begin position="30"/>
        <end position="44"/>
    </location>
</feature>
<dbReference type="AlphaFoldDB" id="A0A926D9K5"/>
<feature type="region of interest" description="Disordered" evidence="1">
    <location>
        <begin position="30"/>
        <end position="50"/>
    </location>
</feature>
<evidence type="ECO:0008006" key="5">
    <source>
        <dbReference type="Google" id="ProtNLM"/>
    </source>
</evidence>
<dbReference type="RefSeq" id="WP_249319623.1">
    <property type="nucleotide sequence ID" value="NZ_JACRSN010000011.1"/>
</dbReference>
<keyword evidence="2" id="KW-0732">Signal</keyword>
<feature type="signal peptide" evidence="2">
    <location>
        <begin position="1"/>
        <end position="23"/>
    </location>
</feature>
<organism evidence="3 4">
    <name type="scientific">Yeguia hominis</name>
    <dbReference type="NCBI Taxonomy" id="2763662"/>
    <lineage>
        <taxon>Bacteria</taxon>
        <taxon>Bacillati</taxon>
        <taxon>Bacillota</taxon>
        <taxon>Clostridia</taxon>
        <taxon>Eubacteriales</taxon>
        <taxon>Yeguiaceae</taxon>
        <taxon>Yeguia</taxon>
    </lineage>
</organism>
<reference evidence="3" key="1">
    <citation type="submission" date="2020-08" db="EMBL/GenBank/DDBJ databases">
        <title>Genome public.</title>
        <authorList>
            <person name="Liu C."/>
            <person name="Sun Q."/>
        </authorList>
    </citation>
    <scope>NUCLEOTIDE SEQUENCE</scope>
    <source>
        <strain evidence="3">NSJ-40</strain>
    </source>
</reference>
<sequence length="174" mass="19076">MNLKKVSILMLAFCLLVIFTACGAGDWRNQSSEPANADESSSSAPAEVSQDDYEDSLDGLCKYLKDSEIISGDATEMRADMIGAEAGNMYVHSFEGGSVTVELYAYDLDHLNDTGKSMLDSIKKNGTFTLLGTETPAILSDNGKYLMIYKDAKNDDVNVAQKARAEKLFREFKK</sequence>
<dbReference type="PROSITE" id="PS51257">
    <property type="entry name" value="PROKAR_LIPOPROTEIN"/>
    <property type="match status" value="1"/>
</dbReference>
<protein>
    <recommendedName>
        <fullName evidence="5">Lipoprotein</fullName>
    </recommendedName>
</protein>
<gene>
    <name evidence="3" type="ORF">IAG03_08125</name>
</gene>
<evidence type="ECO:0000256" key="2">
    <source>
        <dbReference type="SAM" id="SignalP"/>
    </source>
</evidence>
<feature type="chain" id="PRO_5037714697" description="Lipoprotein" evidence="2">
    <location>
        <begin position="24"/>
        <end position="174"/>
    </location>
</feature>
<dbReference type="EMBL" id="JACRSN010000011">
    <property type="protein sequence ID" value="MBC8533968.1"/>
    <property type="molecule type" value="Genomic_DNA"/>
</dbReference>
<dbReference type="Proteomes" id="UP000651482">
    <property type="component" value="Unassembled WGS sequence"/>
</dbReference>
<proteinExistence type="predicted"/>
<evidence type="ECO:0000313" key="4">
    <source>
        <dbReference type="Proteomes" id="UP000651482"/>
    </source>
</evidence>
<evidence type="ECO:0000313" key="3">
    <source>
        <dbReference type="EMBL" id="MBC8533968.1"/>
    </source>
</evidence>
<evidence type="ECO:0000256" key="1">
    <source>
        <dbReference type="SAM" id="MobiDB-lite"/>
    </source>
</evidence>
<accession>A0A926D9K5</accession>
<name>A0A926D9K5_9FIRM</name>
<comment type="caution">
    <text evidence="3">The sequence shown here is derived from an EMBL/GenBank/DDBJ whole genome shotgun (WGS) entry which is preliminary data.</text>
</comment>
<keyword evidence="4" id="KW-1185">Reference proteome</keyword>